<feature type="transmembrane region" description="Helical" evidence="1">
    <location>
        <begin position="77"/>
        <end position="99"/>
    </location>
</feature>
<protein>
    <submittedName>
        <fullName evidence="2">Uncharacterized protein</fullName>
    </submittedName>
</protein>
<accession>A0A6J4QS15</accession>
<sequence length="167" mass="17096">MVSSVRNRLLALGALWGLLLAIFPAVLAFDRFAISPFLISAFVCAGVSGAIGMLLAGRRAAATPAGRGLLPAVRIGVLHGLVSAALAAVTIWLALTVTISGFSVGSPSEILTLFSRPAIFIEGAIAAIAVFVYTAAVATVLSPVVGAAIRRIARPEPAARRTAPEPR</sequence>
<proteinExistence type="predicted"/>
<evidence type="ECO:0000256" key="1">
    <source>
        <dbReference type="SAM" id="Phobius"/>
    </source>
</evidence>
<keyword evidence="1" id="KW-0812">Transmembrane</keyword>
<reference evidence="2" key="1">
    <citation type="submission" date="2020-02" db="EMBL/GenBank/DDBJ databases">
        <authorList>
            <person name="Meier V. D."/>
        </authorList>
    </citation>
    <scope>NUCLEOTIDE SEQUENCE</scope>
    <source>
        <strain evidence="2">AVDCRST_MAG14</strain>
    </source>
</reference>
<feature type="transmembrane region" description="Helical" evidence="1">
    <location>
        <begin position="119"/>
        <end position="145"/>
    </location>
</feature>
<dbReference type="AlphaFoldDB" id="A0A6J4QS15"/>
<organism evidence="2">
    <name type="scientific">uncultured Rubrobacteraceae bacterium</name>
    <dbReference type="NCBI Taxonomy" id="349277"/>
    <lineage>
        <taxon>Bacteria</taxon>
        <taxon>Bacillati</taxon>
        <taxon>Actinomycetota</taxon>
        <taxon>Rubrobacteria</taxon>
        <taxon>Rubrobacterales</taxon>
        <taxon>Rubrobacteraceae</taxon>
        <taxon>environmental samples</taxon>
    </lineage>
</organism>
<name>A0A6J4QS15_9ACTN</name>
<gene>
    <name evidence="2" type="ORF">AVDCRST_MAG14-1047</name>
</gene>
<keyword evidence="1" id="KW-1133">Transmembrane helix</keyword>
<dbReference type="EMBL" id="CADCVG010000044">
    <property type="protein sequence ID" value="CAA9451953.1"/>
    <property type="molecule type" value="Genomic_DNA"/>
</dbReference>
<feature type="transmembrane region" description="Helical" evidence="1">
    <location>
        <begin position="38"/>
        <end position="56"/>
    </location>
</feature>
<evidence type="ECO:0000313" key="2">
    <source>
        <dbReference type="EMBL" id="CAA9451953.1"/>
    </source>
</evidence>
<keyword evidence="1" id="KW-0472">Membrane</keyword>